<evidence type="ECO:0000313" key="1">
    <source>
        <dbReference type="EMBL" id="BBH17846.1"/>
    </source>
</evidence>
<dbReference type="KEGG" id="nbe:Back2_21330"/>
<organism evidence="1 2">
    <name type="scientific">Nocardioides baekrokdamisoli</name>
    <dbReference type="NCBI Taxonomy" id="1804624"/>
    <lineage>
        <taxon>Bacteria</taxon>
        <taxon>Bacillati</taxon>
        <taxon>Actinomycetota</taxon>
        <taxon>Actinomycetes</taxon>
        <taxon>Propionibacteriales</taxon>
        <taxon>Nocardioidaceae</taxon>
        <taxon>Nocardioides</taxon>
    </lineage>
</organism>
<name>A0A3G9IHM5_9ACTN</name>
<dbReference type="Proteomes" id="UP000271573">
    <property type="component" value="Chromosome"/>
</dbReference>
<proteinExistence type="predicted"/>
<sequence>MGLFVVRYDYRDGSEATQDVHRAAHRDWLAAQPGLRAAGKTDDNGGVLIFEDADAESLAVLLKDDPFLAVDVIGSTKISGWAMPLGTWKAPLGL</sequence>
<evidence type="ECO:0008006" key="3">
    <source>
        <dbReference type="Google" id="ProtNLM"/>
    </source>
</evidence>
<keyword evidence="2" id="KW-1185">Reference proteome</keyword>
<dbReference type="SUPFAM" id="SSF54909">
    <property type="entry name" value="Dimeric alpha+beta barrel"/>
    <property type="match status" value="1"/>
</dbReference>
<dbReference type="InterPro" id="IPR011008">
    <property type="entry name" value="Dimeric_a/b-barrel"/>
</dbReference>
<dbReference type="RefSeq" id="WP_125569237.1">
    <property type="nucleotide sequence ID" value="NZ_AP019307.1"/>
</dbReference>
<dbReference type="Gene3D" id="3.30.70.1060">
    <property type="entry name" value="Dimeric alpha+beta barrel"/>
    <property type="match status" value="1"/>
</dbReference>
<dbReference type="EMBL" id="AP019307">
    <property type="protein sequence ID" value="BBH17846.1"/>
    <property type="molecule type" value="Genomic_DNA"/>
</dbReference>
<dbReference type="AlphaFoldDB" id="A0A3G9IHM5"/>
<protein>
    <recommendedName>
        <fullName evidence="3">YCII-related domain-containing protein</fullName>
    </recommendedName>
</protein>
<dbReference type="OrthoDB" id="8968203at2"/>
<gene>
    <name evidence="1" type="ORF">Back2_21330</name>
</gene>
<evidence type="ECO:0000313" key="2">
    <source>
        <dbReference type="Proteomes" id="UP000271573"/>
    </source>
</evidence>
<reference evidence="1 2" key="1">
    <citation type="submission" date="2018-11" db="EMBL/GenBank/DDBJ databases">
        <title>Complete genome sequence of Nocardioides baekrokdamisoli strain KCTC 39748.</title>
        <authorList>
            <person name="Kang S.W."/>
            <person name="Lee K.C."/>
            <person name="Kim K.K."/>
            <person name="Kim J.S."/>
            <person name="Kim D.S."/>
            <person name="Ko S.H."/>
            <person name="Yang S.H."/>
            <person name="Shin Y.K."/>
            <person name="Lee J.S."/>
        </authorList>
    </citation>
    <scope>NUCLEOTIDE SEQUENCE [LARGE SCALE GENOMIC DNA]</scope>
    <source>
        <strain evidence="1 2">KCTC 39748</strain>
    </source>
</reference>
<accession>A0A3G9IHM5</accession>